<dbReference type="AlphaFoldDB" id="A0A6P7GNQ6"/>
<dbReference type="InParanoid" id="A0A6P7GNQ6"/>
<name>A0A6P7GNQ6_DIAVI</name>
<dbReference type="PANTHER" id="PTHR11161">
    <property type="entry name" value="O-ACYLTRANSFERASE"/>
    <property type="match status" value="1"/>
</dbReference>
<protein>
    <submittedName>
        <fullName evidence="2">Nose resistant to fluoxetine protein 6-like</fullName>
    </submittedName>
</protein>
<evidence type="ECO:0000313" key="2">
    <source>
        <dbReference type="RefSeq" id="XP_028145425.1"/>
    </source>
</evidence>
<feature type="non-terminal residue" evidence="2">
    <location>
        <position position="1"/>
    </location>
</feature>
<dbReference type="RefSeq" id="XP_028145425.1">
    <property type="nucleotide sequence ID" value="XM_028289624.1"/>
</dbReference>
<evidence type="ECO:0000256" key="1">
    <source>
        <dbReference type="SAM" id="Phobius"/>
    </source>
</evidence>
<dbReference type="InterPro" id="IPR052728">
    <property type="entry name" value="O2_lipid_transport_reg"/>
</dbReference>
<keyword evidence="1" id="KW-0472">Membrane</keyword>
<dbReference type="PANTHER" id="PTHR11161:SF0">
    <property type="entry name" value="O-ACYLTRANSFERASE LIKE PROTEIN"/>
    <property type="match status" value="1"/>
</dbReference>
<feature type="transmembrane region" description="Helical" evidence="1">
    <location>
        <begin position="53"/>
        <end position="76"/>
    </location>
</feature>
<accession>A0A6P7GNQ6</accession>
<sequence length="212" mass="24274">YFVFSRRVLETDYFQQHYIAPHTRAPPYILGLALGFTLYRIKNQNLKFNTAVLVVGWITAAFCICSVVLVAHFFHVENYQHNRLFSSLFLACSRSIWSFGLIWIIICCQIGQGGIVNNILSNPVFKVLGRLSYCIFLLHYGFQAAMQASRKTPQYFSNFFMVYNTCADIFLMTALAVPFSLCFEYPFLRLIAIVSQSSGQRAKLIKVTPEKS</sequence>
<feature type="transmembrane region" description="Helical" evidence="1">
    <location>
        <begin position="25"/>
        <end position="41"/>
    </location>
</feature>
<reference evidence="2" key="1">
    <citation type="submission" date="2025-08" db="UniProtKB">
        <authorList>
            <consortium name="RefSeq"/>
        </authorList>
    </citation>
    <scope>IDENTIFICATION</scope>
    <source>
        <tissue evidence="2">Whole insect</tissue>
    </source>
</reference>
<gene>
    <name evidence="2" type="primary">LOC114338995</name>
</gene>
<feature type="transmembrane region" description="Helical" evidence="1">
    <location>
        <begin position="131"/>
        <end position="149"/>
    </location>
</feature>
<keyword evidence="1" id="KW-0812">Transmembrane</keyword>
<keyword evidence="1" id="KW-1133">Transmembrane helix</keyword>
<feature type="transmembrane region" description="Helical" evidence="1">
    <location>
        <begin position="169"/>
        <end position="188"/>
    </location>
</feature>
<proteinExistence type="predicted"/>
<organism evidence="2">
    <name type="scientific">Diabrotica virgifera virgifera</name>
    <name type="common">western corn rootworm</name>
    <dbReference type="NCBI Taxonomy" id="50390"/>
    <lineage>
        <taxon>Eukaryota</taxon>
        <taxon>Metazoa</taxon>
        <taxon>Ecdysozoa</taxon>
        <taxon>Arthropoda</taxon>
        <taxon>Hexapoda</taxon>
        <taxon>Insecta</taxon>
        <taxon>Pterygota</taxon>
        <taxon>Neoptera</taxon>
        <taxon>Endopterygota</taxon>
        <taxon>Coleoptera</taxon>
        <taxon>Polyphaga</taxon>
        <taxon>Cucujiformia</taxon>
        <taxon>Chrysomeloidea</taxon>
        <taxon>Chrysomelidae</taxon>
        <taxon>Galerucinae</taxon>
        <taxon>Diabroticina</taxon>
        <taxon>Diabroticites</taxon>
        <taxon>Diabrotica</taxon>
    </lineage>
</organism>